<dbReference type="NCBIfam" id="TIGR04022">
    <property type="entry name" value="sulfur_SfnB"/>
    <property type="match status" value="1"/>
</dbReference>
<dbReference type="Gene3D" id="1.10.540.10">
    <property type="entry name" value="Acyl-CoA dehydrogenase/oxidase, N-terminal domain"/>
    <property type="match status" value="1"/>
</dbReference>
<evidence type="ECO:0000259" key="3">
    <source>
        <dbReference type="Pfam" id="PF08028"/>
    </source>
</evidence>
<protein>
    <submittedName>
        <fullName evidence="4">SfnB family sulfur acquisition oxidoreductase</fullName>
        <ecNumber evidence="4">1.-.-.-</ecNumber>
    </submittedName>
</protein>
<evidence type="ECO:0000313" key="4">
    <source>
        <dbReference type="EMBL" id="UTU52148.1"/>
    </source>
</evidence>
<sequence>MTVSTVKTDKASAAVPPVARPTAPAHIIKDDAEAIAVAHALAAEFVKNSSRRDRERIWPVAELDAFSQSGLWSINVPKAFGGPEVSYATLAKVIEIISAADSSIGQVAQNHLGVVAAIRTVSDADQQKLLFAEALKGTRFGNAFSEFGSKRAADFETRFTDAGDHVVVNGRKFYSSGALLAHLVPIVALDDEGRAWYAIADRGAPGLTVIDDWSSFGQRTTLSGTVIIDNVKVPKTHLVPGYKGYDKPTADGAIFQIIQVAVDTGIAQAAIDETVDFVRTKSRAWIDSGVDNAWDDPYTIQAIGDLTLRLHAAQALLEKAGHAIDRAVAEPTAETVAHAQIVTAEAKILSTEIAIAATNKLFELAGTRSTLAEHNLDRHWRNARTHTLHDPVRWKYSILGKYFLNGENPPLHAWS</sequence>
<evidence type="ECO:0000259" key="2">
    <source>
        <dbReference type="Pfam" id="PF02771"/>
    </source>
</evidence>
<keyword evidence="5" id="KW-1185">Reference proteome</keyword>
<gene>
    <name evidence="4" type="ORF">LRP29_01435</name>
</gene>
<dbReference type="Gene3D" id="2.40.110.10">
    <property type="entry name" value="Butyryl-CoA Dehydrogenase, subunit A, domain 2"/>
    <property type="match status" value="1"/>
</dbReference>
<keyword evidence="1 4" id="KW-0560">Oxidoreductase</keyword>
<dbReference type="InterPro" id="IPR046373">
    <property type="entry name" value="Acyl-CoA_Oxase/DH_mid-dom_sf"/>
</dbReference>
<dbReference type="InterPro" id="IPR036250">
    <property type="entry name" value="AcylCo_DH-like_C"/>
</dbReference>
<dbReference type="SUPFAM" id="SSF47203">
    <property type="entry name" value="Acyl-CoA dehydrogenase C-terminal domain-like"/>
    <property type="match status" value="1"/>
</dbReference>
<dbReference type="SUPFAM" id="SSF56645">
    <property type="entry name" value="Acyl-CoA dehydrogenase NM domain-like"/>
    <property type="match status" value="1"/>
</dbReference>
<dbReference type="InterPro" id="IPR013786">
    <property type="entry name" value="AcylCoA_DH/ox_N"/>
</dbReference>
<proteinExistence type="predicted"/>
<dbReference type="PANTHER" id="PTHR43884">
    <property type="entry name" value="ACYL-COA DEHYDROGENASE"/>
    <property type="match status" value="1"/>
</dbReference>
<feature type="domain" description="Acyl-CoA dehydrogenase/oxidase N-terminal" evidence="2">
    <location>
        <begin position="38"/>
        <end position="134"/>
    </location>
</feature>
<reference evidence="4 5" key="1">
    <citation type="journal article" date="2022" name="Microbiol. Resour. Announc.">
        <title>Complete Genome Sequence of Mesorhizobium ciceri Strain R30, a Rhizobium Used as a Commercial Inoculant for Chickpea in Argentina.</title>
        <authorList>
            <person name="Foresto E."/>
            <person name="Revale S."/>
            <person name="Primo E."/>
            <person name="Nievas F."/>
            <person name="Carezzano E."/>
            <person name="Puente M."/>
            <person name="Alzari P."/>
            <person name="Mart M."/>
            <person name="Ben-Assaya M."/>
            <person name="Mornico D."/>
            <person name="Santoro M."/>
            <person name="Mart F."/>
            <person name="Giordano W."/>
            <person name="Bogino P."/>
        </authorList>
    </citation>
    <scope>NUCLEOTIDE SEQUENCE [LARGE SCALE GENOMIC DNA]</scope>
    <source>
        <strain evidence="4 5">R30</strain>
    </source>
</reference>
<dbReference type="GO" id="GO:0006552">
    <property type="term" value="P:L-leucine catabolic process"/>
    <property type="evidence" value="ECO:0007669"/>
    <property type="project" value="TreeGrafter"/>
</dbReference>
<dbReference type="GO" id="GO:0050660">
    <property type="term" value="F:flavin adenine dinucleotide binding"/>
    <property type="evidence" value="ECO:0007669"/>
    <property type="project" value="InterPro"/>
</dbReference>
<dbReference type="InterPro" id="IPR013107">
    <property type="entry name" value="Acyl-CoA_DH_C"/>
</dbReference>
<dbReference type="PANTHER" id="PTHR43884:SF12">
    <property type="entry name" value="ISOVALERYL-COA DEHYDROGENASE, MITOCHONDRIAL-RELATED"/>
    <property type="match status" value="1"/>
</dbReference>
<dbReference type="RefSeq" id="WP_024501875.1">
    <property type="nucleotide sequence ID" value="NZ_CP088147.1"/>
</dbReference>
<evidence type="ECO:0000256" key="1">
    <source>
        <dbReference type="ARBA" id="ARBA00023002"/>
    </source>
</evidence>
<name>A0AB38TBY8_9HYPH</name>
<organism evidence="4 5">
    <name type="scientific">Mesorhizobium ciceri</name>
    <dbReference type="NCBI Taxonomy" id="39645"/>
    <lineage>
        <taxon>Bacteria</taxon>
        <taxon>Pseudomonadati</taxon>
        <taxon>Pseudomonadota</taxon>
        <taxon>Alphaproteobacteria</taxon>
        <taxon>Hyphomicrobiales</taxon>
        <taxon>Phyllobacteriaceae</taxon>
        <taxon>Mesorhizobium</taxon>
    </lineage>
</organism>
<feature type="domain" description="Acyl-CoA dehydrogenase C-terminal" evidence="3">
    <location>
        <begin position="258"/>
        <end position="390"/>
    </location>
</feature>
<dbReference type="AlphaFoldDB" id="A0AB38TBY8"/>
<dbReference type="GO" id="GO:0008470">
    <property type="term" value="F:3-methylbutanoyl-CoA dehydrogenase activity"/>
    <property type="evidence" value="ECO:0007669"/>
    <property type="project" value="TreeGrafter"/>
</dbReference>
<dbReference type="Pfam" id="PF02771">
    <property type="entry name" value="Acyl-CoA_dh_N"/>
    <property type="match status" value="1"/>
</dbReference>
<dbReference type="InterPro" id="IPR009100">
    <property type="entry name" value="AcylCoA_DH/oxidase_NM_dom_sf"/>
</dbReference>
<dbReference type="PIRSF" id="PIRSF016578">
    <property type="entry name" value="HsaA"/>
    <property type="match status" value="1"/>
</dbReference>
<dbReference type="Proteomes" id="UP001060070">
    <property type="component" value="Chromosome"/>
</dbReference>
<accession>A0AB38TBY8</accession>
<dbReference type="Pfam" id="PF08028">
    <property type="entry name" value="Acyl-CoA_dh_2"/>
    <property type="match status" value="1"/>
</dbReference>
<evidence type="ECO:0000313" key="5">
    <source>
        <dbReference type="Proteomes" id="UP001060070"/>
    </source>
</evidence>
<dbReference type="CDD" id="cd01163">
    <property type="entry name" value="DszC"/>
    <property type="match status" value="1"/>
</dbReference>
<dbReference type="InterPro" id="IPR037069">
    <property type="entry name" value="AcylCoA_DH/ox_N_sf"/>
</dbReference>
<dbReference type="Gene3D" id="1.20.140.10">
    <property type="entry name" value="Butyryl-CoA Dehydrogenase, subunit A, domain 3"/>
    <property type="match status" value="1"/>
</dbReference>
<dbReference type="InterPro" id="IPR023922">
    <property type="entry name" value="S04_starv_induced_SfnB"/>
</dbReference>
<dbReference type="EC" id="1.-.-.-" evidence="4"/>
<dbReference type="EMBL" id="CP088147">
    <property type="protein sequence ID" value="UTU52148.1"/>
    <property type="molecule type" value="Genomic_DNA"/>
</dbReference>